<comment type="similarity">
    <text evidence="1">Belongs to the RutC family.</text>
</comment>
<dbReference type="GO" id="GO:0005829">
    <property type="term" value="C:cytosol"/>
    <property type="evidence" value="ECO:0007669"/>
    <property type="project" value="TreeGrafter"/>
</dbReference>
<sequence>MSREIINPDSMYETVQYGFSHAAASTATKTIHCAGQVAWDKDYSLVGEGDLAAQCEQVFKNLTEVLAASGATAANVVRMRTYVVDYSPDKLEAIGPAIAAFYGNNLPAANTVLGVAALAMPGFLLEVEVTAMTDG</sequence>
<dbReference type="InterPro" id="IPR006175">
    <property type="entry name" value="YjgF/YER057c/UK114"/>
</dbReference>
<dbReference type="GO" id="GO:0019239">
    <property type="term" value="F:deaminase activity"/>
    <property type="evidence" value="ECO:0007669"/>
    <property type="project" value="TreeGrafter"/>
</dbReference>
<dbReference type="SUPFAM" id="SSF55298">
    <property type="entry name" value="YjgF-like"/>
    <property type="match status" value="1"/>
</dbReference>
<dbReference type="PANTHER" id="PTHR11803">
    <property type="entry name" value="2-IMINOBUTANOATE/2-IMINOPROPANOATE DEAMINASE RIDA"/>
    <property type="match status" value="1"/>
</dbReference>
<dbReference type="Pfam" id="PF01042">
    <property type="entry name" value="Ribonuc_L-PSP"/>
    <property type="match status" value="1"/>
</dbReference>
<dbReference type="AlphaFoldDB" id="A0A501PJC8"/>
<evidence type="ECO:0000256" key="1">
    <source>
        <dbReference type="ARBA" id="ARBA00010552"/>
    </source>
</evidence>
<gene>
    <name evidence="2" type="ORF">FIV46_09250</name>
</gene>
<dbReference type="RefSeq" id="WP_139940637.1">
    <property type="nucleotide sequence ID" value="NZ_JBHSYP010000027.1"/>
</dbReference>
<proteinExistence type="inferred from homology"/>
<dbReference type="EMBL" id="VFIY01000008">
    <property type="protein sequence ID" value="TPD60227.1"/>
    <property type="molecule type" value="Genomic_DNA"/>
</dbReference>
<reference evidence="3" key="1">
    <citation type="submission" date="2019-06" db="EMBL/GenBank/DDBJ databases">
        <title>The complete genome of Emcibacter congregatus ZYLT.</title>
        <authorList>
            <person name="Zhao Z."/>
        </authorList>
    </citation>
    <scope>NUCLEOTIDE SEQUENCE [LARGE SCALE GENOMIC DNA]</scope>
    <source>
        <strain evidence="3">MCCC 1A06723</strain>
    </source>
</reference>
<dbReference type="PANTHER" id="PTHR11803:SF58">
    <property type="entry name" value="PROTEIN HMF1-RELATED"/>
    <property type="match status" value="1"/>
</dbReference>
<name>A0A501PJC8_9PROT</name>
<keyword evidence="3" id="KW-1185">Reference proteome</keyword>
<accession>A0A501PJC8</accession>
<dbReference type="InterPro" id="IPR035959">
    <property type="entry name" value="RutC-like_sf"/>
</dbReference>
<protein>
    <submittedName>
        <fullName evidence="2">RidA family protein</fullName>
    </submittedName>
</protein>
<dbReference type="OrthoDB" id="5520786at2"/>
<evidence type="ECO:0000313" key="3">
    <source>
        <dbReference type="Proteomes" id="UP000319148"/>
    </source>
</evidence>
<organism evidence="2 3">
    <name type="scientific">Emcibacter nanhaiensis</name>
    <dbReference type="NCBI Taxonomy" id="1505037"/>
    <lineage>
        <taxon>Bacteria</taxon>
        <taxon>Pseudomonadati</taxon>
        <taxon>Pseudomonadota</taxon>
        <taxon>Alphaproteobacteria</taxon>
        <taxon>Emcibacterales</taxon>
        <taxon>Emcibacteraceae</taxon>
        <taxon>Emcibacter</taxon>
    </lineage>
</organism>
<comment type="caution">
    <text evidence="2">The sequence shown here is derived from an EMBL/GenBank/DDBJ whole genome shotgun (WGS) entry which is preliminary data.</text>
</comment>
<dbReference type="Proteomes" id="UP000319148">
    <property type="component" value="Unassembled WGS sequence"/>
</dbReference>
<dbReference type="Gene3D" id="3.30.1330.40">
    <property type="entry name" value="RutC-like"/>
    <property type="match status" value="1"/>
</dbReference>
<evidence type="ECO:0000313" key="2">
    <source>
        <dbReference type="EMBL" id="TPD60227.1"/>
    </source>
</evidence>